<dbReference type="Pfam" id="PF06429">
    <property type="entry name" value="Flg_bbr_C"/>
    <property type="match status" value="1"/>
</dbReference>
<dbReference type="InterPro" id="IPR020013">
    <property type="entry name" value="Flagellar_FlgE/F/G"/>
</dbReference>
<keyword evidence="8" id="KW-0282">Flagellum</keyword>
<evidence type="ECO:0000313" key="9">
    <source>
        <dbReference type="Proteomes" id="UP000464787"/>
    </source>
</evidence>
<dbReference type="PANTHER" id="PTHR30435">
    <property type="entry name" value="FLAGELLAR PROTEIN"/>
    <property type="match status" value="1"/>
</dbReference>
<dbReference type="AlphaFoldDB" id="A0A857J2K6"/>
<dbReference type="Proteomes" id="UP000464787">
    <property type="component" value="Chromosome"/>
</dbReference>
<protein>
    <recommendedName>
        <fullName evidence="4">Flagellar basal-body rod protein FlgF</fullName>
    </recommendedName>
    <alternativeName>
        <fullName evidence="4">Distal rod protein</fullName>
    </alternativeName>
    <alternativeName>
        <fullName evidence="4">Flagellar basal-body rod protein FlgG</fullName>
    </alternativeName>
</protein>
<evidence type="ECO:0000259" key="6">
    <source>
        <dbReference type="Pfam" id="PF06429"/>
    </source>
</evidence>
<feature type="domain" description="Flagellar basal body rod protein N-terminal" evidence="5">
    <location>
        <begin position="10"/>
        <end position="35"/>
    </location>
</feature>
<dbReference type="Pfam" id="PF22692">
    <property type="entry name" value="LlgE_F_G_D1"/>
    <property type="match status" value="1"/>
</dbReference>
<evidence type="ECO:0000256" key="2">
    <source>
        <dbReference type="ARBA" id="ARBA00009677"/>
    </source>
</evidence>
<evidence type="ECO:0000256" key="4">
    <source>
        <dbReference type="RuleBase" id="RU362116"/>
    </source>
</evidence>
<dbReference type="NCBIfam" id="TIGR03506">
    <property type="entry name" value="FlgEFG_subfam"/>
    <property type="match status" value="2"/>
</dbReference>
<dbReference type="InterPro" id="IPR012834">
    <property type="entry name" value="FlgG_G_neg"/>
</dbReference>
<gene>
    <name evidence="8" type="primary">flgG</name>
    <name evidence="8" type="ORF">GT347_08250</name>
</gene>
<dbReference type="PANTHER" id="PTHR30435:SF19">
    <property type="entry name" value="FLAGELLAR BASAL-BODY ROD PROTEIN FLGG"/>
    <property type="match status" value="1"/>
</dbReference>
<dbReference type="Pfam" id="PF00460">
    <property type="entry name" value="Flg_bb_rod"/>
    <property type="match status" value="1"/>
</dbReference>
<feature type="domain" description="Flagellar hook protein FlgE/F/G-like D1" evidence="7">
    <location>
        <begin position="96"/>
        <end position="159"/>
    </location>
</feature>
<comment type="subunit">
    <text evidence="4">The basal body constitutes a major portion of the flagellar organelle and consists of four rings (L,P,S, and M) mounted on a central rod. The rod consists of about 26 subunits of FlgG in the distal portion, and FlgB, FlgC and FlgF are thought to build up the proximal portion of the rod with about 6 subunits each.</text>
</comment>
<evidence type="ECO:0000259" key="7">
    <source>
        <dbReference type="Pfam" id="PF22692"/>
    </source>
</evidence>
<evidence type="ECO:0000313" key="8">
    <source>
        <dbReference type="EMBL" id="QHI97986.1"/>
    </source>
</evidence>
<evidence type="ECO:0000256" key="3">
    <source>
        <dbReference type="ARBA" id="ARBA00023143"/>
    </source>
</evidence>
<evidence type="ECO:0000256" key="1">
    <source>
        <dbReference type="ARBA" id="ARBA00004117"/>
    </source>
</evidence>
<reference evidence="8 9" key="1">
    <citation type="submission" date="2020-01" db="EMBL/GenBank/DDBJ databases">
        <title>Genome sequencing of strain KACC 21265.</title>
        <authorList>
            <person name="Heo J."/>
            <person name="Kim S.-J."/>
            <person name="Kim J.-S."/>
            <person name="Hong S.-B."/>
            <person name="Kwon S.-W."/>
        </authorList>
    </citation>
    <scope>NUCLEOTIDE SEQUENCE [LARGE SCALE GENOMIC DNA]</scope>
    <source>
        <strain evidence="8 9">KACC 21265</strain>
    </source>
</reference>
<organism evidence="8 9">
    <name type="scientific">Xylophilus rhododendri</name>
    <dbReference type="NCBI Taxonomy" id="2697032"/>
    <lineage>
        <taxon>Bacteria</taxon>
        <taxon>Pseudomonadati</taxon>
        <taxon>Pseudomonadota</taxon>
        <taxon>Betaproteobacteria</taxon>
        <taxon>Burkholderiales</taxon>
        <taxon>Xylophilus</taxon>
    </lineage>
</organism>
<keyword evidence="8" id="KW-0969">Cilium</keyword>
<keyword evidence="8" id="KW-0966">Cell projection</keyword>
<proteinExistence type="inferred from homology"/>
<feature type="domain" description="Flagellar basal-body/hook protein C-terminal" evidence="6">
    <location>
        <begin position="215"/>
        <end position="260"/>
    </location>
</feature>
<dbReference type="RefSeq" id="WP_160551503.1">
    <property type="nucleotide sequence ID" value="NZ_CP047650.1"/>
</dbReference>
<dbReference type="InterPro" id="IPR037925">
    <property type="entry name" value="FlgE/F/G-like"/>
</dbReference>
<dbReference type="EMBL" id="CP047650">
    <property type="protein sequence ID" value="QHI97986.1"/>
    <property type="molecule type" value="Genomic_DNA"/>
</dbReference>
<keyword evidence="9" id="KW-1185">Reference proteome</keyword>
<accession>A0A857J2K6</accession>
<name>A0A857J2K6_9BURK</name>
<dbReference type="NCBIfam" id="TIGR02488">
    <property type="entry name" value="flgG_G_neg"/>
    <property type="match status" value="1"/>
</dbReference>
<dbReference type="InterPro" id="IPR012836">
    <property type="entry name" value="FlgF"/>
</dbReference>
<comment type="subcellular location">
    <subcellularLocation>
        <location evidence="1 4">Bacterial flagellum basal body</location>
    </subcellularLocation>
</comment>
<dbReference type="InterPro" id="IPR010930">
    <property type="entry name" value="Flg_bb/hook_C_dom"/>
</dbReference>
<comment type="subunit">
    <text evidence="4">The basal body constitutes a major portion of the flagellar organelle and consists of five rings (E,L,P,S, and M) mounted on a central rod. The rod consists of about 26 subunits of FlgG in the distal portion, and FlgB, FlgC and FlgF are thought to build up the proximal portion of the rod with about 6 subunits each.</text>
</comment>
<keyword evidence="3 4" id="KW-0975">Bacterial flagellum</keyword>
<dbReference type="GO" id="GO:0009426">
    <property type="term" value="C:bacterial-type flagellum basal body, distal rod"/>
    <property type="evidence" value="ECO:0007669"/>
    <property type="project" value="UniProtKB-UniRule"/>
</dbReference>
<evidence type="ECO:0000259" key="5">
    <source>
        <dbReference type="Pfam" id="PF00460"/>
    </source>
</evidence>
<dbReference type="GO" id="GO:0071978">
    <property type="term" value="P:bacterial-type flagellum-dependent swarming motility"/>
    <property type="evidence" value="ECO:0007669"/>
    <property type="project" value="TreeGrafter"/>
</dbReference>
<dbReference type="SUPFAM" id="SSF117143">
    <property type="entry name" value="Flagellar hook protein flgE"/>
    <property type="match status" value="1"/>
</dbReference>
<dbReference type="NCBIfam" id="TIGR02490">
    <property type="entry name" value="flgF"/>
    <property type="match status" value="1"/>
</dbReference>
<sequence length="260" mass="27410">MINSLWISKTGMEAQQTQLDVISHNLANVSTNGFKRANAVFEDLMYQNLRQVGSNTSEQNQLPTGLQLGLGVRTVATSRSFAQGSLQQTSNTLDVAIKGNGFFQVTQPDGTLAYTRDGSFQVNSSGQLVTNNGLPIANGVTIPANAQSVSIAADGTVSVVLPTTATPQQVGTIALVNFINPAGLEPRGQNLFTETAASGTPQTGTAGTNGLGTVMQGFVETSNVNVVQELIGMIQTQRAYEMNSKAVQTSDQMLQKLAQL</sequence>
<dbReference type="KEGG" id="xyk:GT347_08250"/>
<dbReference type="InterPro" id="IPR001444">
    <property type="entry name" value="Flag_bb_rod_N"/>
</dbReference>
<comment type="similarity">
    <text evidence="2 4">Belongs to the flagella basal body rod proteins family.</text>
</comment>
<dbReference type="InterPro" id="IPR053967">
    <property type="entry name" value="LlgE_F_G-like_D1"/>
</dbReference>